<keyword evidence="1" id="KW-0472">Membrane</keyword>
<gene>
    <name evidence="2" type="ORF">MM415B01042_0003</name>
</gene>
<protein>
    <submittedName>
        <fullName evidence="2">Uncharacterized protein</fullName>
    </submittedName>
</protein>
<sequence>MTLVDSTIVDLQLNELLVGYSGLSIAFILLSAVMLWMLFGVRGKVLLKALLTTFIVWYSVALFFSIQNLTGWPTTTTLENMRTKTDLQVLSIQIRPPDKRVKGDIGSMYFWTSIYGSEDLEYNIFDLINPMKAFDYKYKKDPRAYKIPYDEELHKEIIEKVKEKGGVMGSIMLLKKVENNKKKGGGKDLPRLLDEEKNRFKIVNPYEVMKK</sequence>
<reference evidence="2" key="1">
    <citation type="submission" date="2020-03" db="EMBL/GenBank/DDBJ databases">
        <title>The deep terrestrial virosphere.</title>
        <authorList>
            <person name="Holmfeldt K."/>
            <person name="Nilsson E."/>
            <person name="Simone D."/>
            <person name="Lopez-Fernandez M."/>
            <person name="Wu X."/>
            <person name="de Brujin I."/>
            <person name="Lundin D."/>
            <person name="Andersson A."/>
            <person name="Bertilsson S."/>
            <person name="Dopson M."/>
        </authorList>
    </citation>
    <scope>NUCLEOTIDE SEQUENCE</scope>
    <source>
        <strain evidence="2">MM415B01042</strain>
    </source>
</reference>
<feature type="transmembrane region" description="Helical" evidence="1">
    <location>
        <begin position="20"/>
        <end position="39"/>
    </location>
</feature>
<proteinExistence type="predicted"/>
<name>A0A6M3IU97_9ZZZZ</name>
<dbReference type="AlphaFoldDB" id="A0A6M3IU97"/>
<evidence type="ECO:0000313" key="2">
    <source>
        <dbReference type="EMBL" id="QJA60828.1"/>
    </source>
</evidence>
<dbReference type="EMBL" id="MT141422">
    <property type="protein sequence ID" value="QJA60828.1"/>
    <property type="molecule type" value="Genomic_DNA"/>
</dbReference>
<organism evidence="2">
    <name type="scientific">viral metagenome</name>
    <dbReference type="NCBI Taxonomy" id="1070528"/>
    <lineage>
        <taxon>unclassified sequences</taxon>
        <taxon>metagenomes</taxon>
        <taxon>organismal metagenomes</taxon>
    </lineage>
</organism>
<accession>A0A6M3IU97</accession>
<keyword evidence="1" id="KW-0812">Transmembrane</keyword>
<keyword evidence="1" id="KW-1133">Transmembrane helix</keyword>
<evidence type="ECO:0000256" key="1">
    <source>
        <dbReference type="SAM" id="Phobius"/>
    </source>
</evidence>
<feature type="transmembrane region" description="Helical" evidence="1">
    <location>
        <begin position="46"/>
        <end position="66"/>
    </location>
</feature>